<protein>
    <submittedName>
        <fullName evidence="1">Leucine-rich repeat transmembrane protein kinase</fullName>
    </submittedName>
</protein>
<keyword evidence="1" id="KW-0812">Transmembrane</keyword>
<name>A0A2P2KGE8_RHIMU</name>
<dbReference type="AlphaFoldDB" id="A0A2P2KGE8"/>
<sequence length="119" mass="13378">MRLSETSKYFNERRPEMAPILPEILQLEMSRDCSLVKLPSPEGKELSLLRERSRTCKFAKPESLAKLVNLLLERSSSLINEAKPFPEVGSNPMVPPSLLLDRLTSAKLCIRQTQAGTLP</sequence>
<evidence type="ECO:0000313" key="1">
    <source>
        <dbReference type="EMBL" id="MBX04805.1"/>
    </source>
</evidence>
<keyword evidence="1" id="KW-0418">Kinase</keyword>
<dbReference type="EMBL" id="GGEC01024321">
    <property type="protein sequence ID" value="MBX04805.1"/>
    <property type="molecule type" value="Transcribed_RNA"/>
</dbReference>
<accession>A0A2P2KGE8</accession>
<keyword evidence="1" id="KW-0808">Transferase</keyword>
<proteinExistence type="predicted"/>
<reference evidence="1" key="1">
    <citation type="submission" date="2018-02" db="EMBL/GenBank/DDBJ databases">
        <title>Rhizophora mucronata_Transcriptome.</title>
        <authorList>
            <person name="Meera S.P."/>
            <person name="Sreeshan A."/>
            <person name="Augustine A."/>
        </authorList>
    </citation>
    <scope>NUCLEOTIDE SEQUENCE</scope>
    <source>
        <tissue evidence="1">Leaf</tissue>
    </source>
</reference>
<organism evidence="1">
    <name type="scientific">Rhizophora mucronata</name>
    <name type="common">Asiatic mangrove</name>
    <dbReference type="NCBI Taxonomy" id="61149"/>
    <lineage>
        <taxon>Eukaryota</taxon>
        <taxon>Viridiplantae</taxon>
        <taxon>Streptophyta</taxon>
        <taxon>Embryophyta</taxon>
        <taxon>Tracheophyta</taxon>
        <taxon>Spermatophyta</taxon>
        <taxon>Magnoliopsida</taxon>
        <taxon>eudicotyledons</taxon>
        <taxon>Gunneridae</taxon>
        <taxon>Pentapetalae</taxon>
        <taxon>rosids</taxon>
        <taxon>fabids</taxon>
        <taxon>Malpighiales</taxon>
        <taxon>Rhizophoraceae</taxon>
        <taxon>Rhizophora</taxon>
    </lineage>
</organism>
<dbReference type="GO" id="GO:0016301">
    <property type="term" value="F:kinase activity"/>
    <property type="evidence" value="ECO:0007669"/>
    <property type="project" value="UniProtKB-KW"/>
</dbReference>
<keyword evidence="1" id="KW-0472">Membrane</keyword>